<dbReference type="PANTHER" id="PTHR43390">
    <property type="entry name" value="SIGNAL PEPTIDASE I"/>
    <property type="match status" value="1"/>
</dbReference>
<dbReference type="EMBL" id="DXBN01000128">
    <property type="protein sequence ID" value="HIZ53412.1"/>
    <property type="molecule type" value="Genomic_DNA"/>
</dbReference>
<dbReference type="InterPro" id="IPR019758">
    <property type="entry name" value="Pept_S26A_signal_pept_1_CS"/>
</dbReference>
<dbReference type="GO" id="GO:0005886">
    <property type="term" value="C:plasma membrane"/>
    <property type="evidence" value="ECO:0007669"/>
    <property type="project" value="UniProtKB-SubCell"/>
</dbReference>
<evidence type="ECO:0000313" key="12">
    <source>
        <dbReference type="Proteomes" id="UP000824063"/>
    </source>
</evidence>
<dbReference type="InterPro" id="IPR019757">
    <property type="entry name" value="Pept_S26A_signal_pept_1_Lys-AS"/>
</dbReference>
<reference evidence="11" key="2">
    <citation type="submission" date="2021-04" db="EMBL/GenBank/DDBJ databases">
        <authorList>
            <person name="Gilroy R."/>
        </authorList>
    </citation>
    <scope>NUCLEOTIDE SEQUENCE</scope>
    <source>
        <strain evidence="11">CHK172-16539</strain>
    </source>
</reference>
<dbReference type="Gene3D" id="2.10.109.10">
    <property type="entry name" value="Umud Fragment, subunit A"/>
    <property type="match status" value="1"/>
</dbReference>
<dbReference type="Proteomes" id="UP000824063">
    <property type="component" value="Unassembled WGS sequence"/>
</dbReference>
<dbReference type="NCBIfam" id="TIGR02227">
    <property type="entry name" value="sigpep_I_bact"/>
    <property type="match status" value="1"/>
</dbReference>
<evidence type="ECO:0000256" key="1">
    <source>
        <dbReference type="ARBA" id="ARBA00000677"/>
    </source>
</evidence>
<dbReference type="InterPro" id="IPR036286">
    <property type="entry name" value="LexA/Signal_pep-like_sf"/>
</dbReference>
<name>A0A9D2JHY5_9ENTE</name>
<evidence type="ECO:0000256" key="3">
    <source>
        <dbReference type="ARBA" id="ARBA00009370"/>
    </source>
</evidence>
<dbReference type="GO" id="GO:0006465">
    <property type="term" value="P:signal peptide processing"/>
    <property type="evidence" value="ECO:0007669"/>
    <property type="project" value="InterPro"/>
</dbReference>
<dbReference type="PANTHER" id="PTHR43390:SF1">
    <property type="entry name" value="CHLOROPLAST PROCESSING PEPTIDASE"/>
    <property type="match status" value="1"/>
</dbReference>
<feature type="domain" description="Peptidase S26" evidence="10">
    <location>
        <begin position="7"/>
        <end position="181"/>
    </location>
</feature>
<dbReference type="GO" id="GO:0009003">
    <property type="term" value="F:signal peptidase activity"/>
    <property type="evidence" value="ECO:0007669"/>
    <property type="project" value="UniProtKB-EC"/>
</dbReference>
<accession>A0A9D2JHY5</accession>
<dbReference type="PRINTS" id="PR00727">
    <property type="entry name" value="LEADERPTASE"/>
</dbReference>
<feature type="active site" evidence="7">
    <location>
        <position position="35"/>
    </location>
</feature>
<organism evidence="11 12">
    <name type="scientific">Candidatus Enterococcus avicola</name>
    <dbReference type="NCBI Taxonomy" id="2838561"/>
    <lineage>
        <taxon>Bacteria</taxon>
        <taxon>Bacillati</taxon>
        <taxon>Bacillota</taxon>
        <taxon>Bacilli</taxon>
        <taxon>Lactobacillales</taxon>
        <taxon>Enterococcaceae</taxon>
        <taxon>Enterococcus</taxon>
    </lineage>
</organism>
<evidence type="ECO:0000313" key="11">
    <source>
        <dbReference type="EMBL" id="HIZ53412.1"/>
    </source>
</evidence>
<protein>
    <recommendedName>
        <fullName evidence="4 8">Signal peptidase I</fullName>
        <ecNumber evidence="4 8">3.4.21.89</ecNumber>
    </recommendedName>
</protein>
<proteinExistence type="inferred from homology"/>
<dbReference type="PROSITE" id="PS00501">
    <property type="entry name" value="SPASE_I_1"/>
    <property type="match status" value="1"/>
</dbReference>
<keyword evidence="6 8" id="KW-0378">Hydrolase</keyword>
<reference evidence="11" key="1">
    <citation type="journal article" date="2021" name="PeerJ">
        <title>Extensive microbial diversity within the chicken gut microbiome revealed by metagenomics and culture.</title>
        <authorList>
            <person name="Gilroy R."/>
            <person name="Ravi A."/>
            <person name="Getino M."/>
            <person name="Pursley I."/>
            <person name="Horton D.L."/>
            <person name="Alikhan N.F."/>
            <person name="Baker D."/>
            <person name="Gharbi K."/>
            <person name="Hall N."/>
            <person name="Watson M."/>
            <person name="Adriaenssens E.M."/>
            <person name="Foster-Nyarko E."/>
            <person name="Jarju S."/>
            <person name="Secka A."/>
            <person name="Antonio M."/>
            <person name="Oren A."/>
            <person name="Chaudhuri R.R."/>
            <person name="La Ragione R."/>
            <person name="Hildebrand F."/>
            <person name="Pallen M.J."/>
        </authorList>
    </citation>
    <scope>NUCLEOTIDE SEQUENCE</scope>
    <source>
        <strain evidence="11">CHK172-16539</strain>
    </source>
</reference>
<dbReference type="PROSITE" id="PS00761">
    <property type="entry name" value="SPASE_I_3"/>
    <property type="match status" value="1"/>
</dbReference>
<dbReference type="PROSITE" id="PS00760">
    <property type="entry name" value="SPASE_I_2"/>
    <property type="match status" value="1"/>
</dbReference>
<dbReference type="AlphaFoldDB" id="A0A9D2JHY5"/>
<comment type="caution">
    <text evidence="11">The sequence shown here is derived from an EMBL/GenBank/DDBJ whole genome shotgun (WGS) entry which is preliminary data.</text>
</comment>
<keyword evidence="5 8" id="KW-0645">Protease</keyword>
<evidence type="ECO:0000256" key="2">
    <source>
        <dbReference type="ARBA" id="ARBA00004401"/>
    </source>
</evidence>
<dbReference type="CDD" id="cd06530">
    <property type="entry name" value="S26_SPase_I"/>
    <property type="match status" value="1"/>
</dbReference>
<dbReference type="SUPFAM" id="SSF51306">
    <property type="entry name" value="LexA/Signal peptidase"/>
    <property type="match status" value="1"/>
</dbReference>
<gene>
    <name evidence="11" type="primary">lepB</name>
    <name evidence="11" type="ORF">IAA20_05680</name>
</gene>
<comment type="similarity">
    <text evidence="3 9">Belongs to the peptidase S26 family.</text>
</comment>
<feature type="active site" evidence="7">
    <location>
        <position position="74"/>
    </location>
</feature>
<evidence type="ECO:0000256" key="9">
    <source>
        <dbReference type="RuleBase" id="RU362042"/>
    </source>
</evidence>
<comment type="catalytic activity">
    <reaction evidence="1 8">
        <text>Cleavage of hydrophobic, N-terminal signal or leader sequences from secreted and periplasmic proteins.</text>
        <dbReference type="EC" id="3.4.21.89"/>
    </reaction>
</comment>
<dbReference type="GO" id="GO:0004252">
    <property type="term" value="F:serine-type endopeptidase activity"/>
    <property type="evidence" value="ECO:0007669"/>
    <property type="project" value="InterPro"/>
</dbReference>
<dbReference type="InterPro" id="IPR019756">
    <property type="entry name" value="Pept_S26A_signal_pept_1_Ser-AS"/>
</dbReference>
<evidence type="ECO:0000256" key="5">
    <source>
        <dbReference type="ARBA" id="ARBA00022670"/>
    </source>
</evidence>
<dbReference type="Pfam" id="PF10502">
    <property type="entry name" value="Peptidase_S26"/>
    <property type="match status" value="1"/>
</dbReference>
<evidence type="ECO:0000256" key="7">
    <source>
        <dbReference type="PIRSR" id="PIRSR600223-1"/>
    </source>
</evidence>
<evidence type="ECO:0000259" key="10">
    <source>
        <dbReference type="Pfam" id="PF10502"/>
    </source>
</evidence>
<dbReference type="EC" id="3.4.21.89" evidence="4 8"/>
<sequence>MKSFIKNWGLFLLVLAAFIILRVYFLTPVSVKGHSMDPTLNDGQKLLTLKTQEADRFDIITLKEPDDLSKLAVKRVIGLPGETVEMHDDQLTIDGKNVPEPYLEEYLTLFAAENLAKVYEYNPDFQAIAENATNFTDDFTFTVPEDEYFVLGDNRLVSKDSRYFGFVKDSYVQGKVIWRYWPINEMKIFN</sequence>
<dbReference type="InterPro" id="IPR019533">
    <property type="entry name" value="Peptidase_S26"/>
</dbReference>
<dbReference type="InterPro" id="IPR000223">
    <property type="entry name" value="Pept_S26A_signal_pept_1"/>
</dbReference>
<evidence type="ECO:0000256" key="4">
    <source>
        <dbReference type="ARBA" id="ARBA00013208"/>
    </source>
</evidence>
<comment type="subcellular location">
    <subcellularLocation>
        <location evidence="2">Cell membrane</location>
        <topology evidence="2">Single-pass type II membrane protein</topology>
    </subcellularLocation>
    <subcellularLocation>
        <location evidence="9">Membrane</location>
        <topology evidence="9">Single-pass type II membrane protein</topology>
    </subcellularLocation>
</comment>
<evidence type="ECO:0000256" key="8">
    <source>
        <dbReference type="RuleBase" id="RU003993"/>
    </source>
</evidence>
<evidence type="ECO:0000256" key="6">
    <source>
        <dbReference type="ARBA" id="ARBA00022801"/>
    </source>
</evidence>